<gene>
    <name evidence="1" type="ORF">DES47_102293</name>
</gene>
<protein>
    <submittedName>
        <fullName evidence="1">Putative kinase</fullName>
    </submittedName>
</protein>
<dbReference type="GO" id="GO:0016301">
    <property type="term" value="F:kinase activity"/>
    <property type="evidence" value="ECO:0007669"/>
    <property type="project" value="UniProtKB-KW"/>
</dbReference>
<proteinExistence type="predicted"/>
<dbReference type="Pfam" id="PF13671">
    <property type="entry name" value="AAA_33"/>
    <property type="match status" value="1"/>
</dbReference>
<evidence type="ECO:0000313" key="1">
    <source>
        <dbReference type="EMBL" id="TDP72548.1"/>
    </source>
</evidence>
<keyword evidence="1" id="KW-0418">Kinase</keyword>
<reference evidence="1 2" key="1">
    <citation type="submission" date="2019-03" db="EMBL/GenBank/DDBJ databases">
        <title>Genomic Encyclopedia of Type Strains, Phase IV (KMG-IV): sequencing the most valuable type-strain genomes for metagenomic binning, comparative biology and taxonomic classification.</title>
        <authorList>
            <person name="Goeker M."/>
        </authorList>
    </citation>
    <scope>NUCLEOTIDE SEQUENCE [LARGE SCALE GENOMIC DNA]</scope>
    <source>
        <strain evidence="1 2">DSM 16998</strain>
    </source>
</reference>
<sequence>MSGNCATLYFMCGKMAAGKSTHAKVLAQAKHAVLLVQDDLLAALYPGEILIIPDFVKYSARLREALTPHITALLKQGVSVVLDFPGNTRIQRQWFRALFEGANVEHELHFIDTPDELCKRQLKQRSAALPAGSAWTTDAEFEAITVYFQAPAEDENFRVVLHERR</sequence>
<name>A0A4R6QR14_9BURK</name>
<dbReference type="InterPro" id="IPR027417">
    <property type="entry name" value="P-loop_NTPase"/>
</dbReference>
<dbReference type="EMBL" id="SNXS01000002">
    <property type="protein sequence ID" value="TDP72548.1"/>
    <property type="molecule type" value="Genomic_DNA"/>
</dbReference>
<dbReference type="Proteomes" id="UP000295361">
    <property type="component" value="Unassembled WGS sequence"/>
</dbReference>
<dbReference type="AlphaFoldDB" id="A0A4R6QR14"/>
<dbReference type="Gene3D" id="3.40.50.300">
    <property type="entry name" value="P-loop containing nucleotide triphosphate hydrolases"/>
    <property type="match status" value="1"/>
</dbReference>
<dbReference type="SUPFAM" id="SSF52540">
    <property type="entry name" value="P-loop containing nucleoside triphosphate hydrolases"/>
    <property type="match status" value="1"/>
</dbReference>
<comment type="caution">
    <text evidence="1">The sequence shown here is derived from an EMBL/GenBank/DDBJ whole genome shotgun (WGS) entry which is preliminary data.</text>
</comment>
<dbReference type="OrthoDB" id="531205at2"/>
<evidence type="ECO:0000313" key="2">
    <source>
        <dbReference type="Proteomes" id="UP000295361"/>
    </source>
</evidence>
<dbReference type="InParanoid" id="A0A4R6QR14"/>
<accession>A0A4R6QR14</accession>
<keyword evidence="1" id="KW-0808">Transferase</keyword>
<keyword evidence="2" id="KW-1185">Reference proteome</keyword>
<organism evidence="1 2">
    <name type="scientific">Roseateles toxinivorans</name>
    <dbReference type="NCBI Taxonomy" id="270368"/>
    <lineage>
        <taxon>Bacteria</taxon>
        <taxon>Pseudomonadati</taxon>
        <taxon>Pseudomonadota</taxon>
        <taxon>Betaproteobacteria</taxon>
        <taxon>Burkholderiales</taxon>
        <taxon>Sphaerotilaceae</taxon>
        <taxon>Roseateles</taxon>
    </lineage>
</organism>